<reference evidence="3" key="2">
    <citation type="submission" date="2016-11" db="EMBL/GenBank/DDBJ databases">
        <authorList>
            <person name="Varghese N."/>
            <person name="Submissions S."/>
        </authorList>
    </citation>
    <scope>NUCLEOTIDE SEQUENCE [LARGE SCALE GENOMIC DNA]</scope>
    <source>
        <strain evidence="3">DSM 19729</strain>
    </source>
</reference>
<dbReference type="Proteomes" id="UP000237771">
    <property type="component" value="Unassembled WGS sequence"/>
</dbReference>
<dbReference type="InterPro" id="IPR029063">
    <property type="entry name" value="SAM-dependent_MTases_sf"/>
</dbReference>
<dbReference type="EMBL" id="FQWO01000008">
    <property type="protein sequence ID" value="SHH14606.1"/>
    <property type="molecule type" value="Genomic_DNA"/>
</dbReference>
<name>A0A1M5QKY6_9FLAO</name>
<proteinExistence type="predicted"/>
<dbReference type="AlphaFoldDB" id="A0A1M5QKY6"/>
<evidence type="ECO:0000313" key="3">
    <source>
        <dbReference type="Proteomes" id="UP000184384"/>
    </source>
</evidence>
<dbReference type="Proteomes" id="UP000184384">
    <property type="component" value="Unassembled WGS sequence"/>
</dbReference>
<dbReference type="RefSeq" id="WP_072944318.1">
    <property type="nucleotide sequence ID" value="NZ_FQWO01000008.1"/>
</dbReference>
<dbReference type="Gene3D" id="3.40.50.150">
    <property type="entry name" value="Vaccinia Virus protein VP39"/>
    <property type="match status" value="1"/>
</dbReference>
<accession>A0A1M5QKY6</accession>
<sequence>MKIKKLAVDNYKFFSSLEGSDYIASEFALETLLKLVTVFKIKKILEIGLGIGSISDTILKLEQKNNLKIDYFGTEMNQFCLDALQKNVFYFEKINLFSEIKDIQNEKFDLIIIDGSDDSLNFIEQKAEKKTIFFVEGDRKSQTQKILDIFPNHLYVNVITLKKNPSYVNEGRNSNAYVGGGQLIFANPTIKMRIYWFNEKAATFIKRKIRIWSK</sequence>
<gene>
    <name evidence="1" type="ORF">BC624_11337</name>
    <name evidence="2" type="ORF">SAMN05443373_10838</name>
</gene>
<dbReference type="OrthoDB" id="1435796at2"/>
<evidence type="ECO:0000313" key="4">
    <source>
        <dbReference type="Proteomes" id="UP000237771"/>
    </source>
</evidence>
<reference evidence="1 4" key="3">
    <citation type="submission" date="2018-03" db="EMBL/GenBank/DDBJ databases">
        <title>Genomic Encyclopedia of Archaeal and Bacterial Type Strains, Phase II (KMG-II): from individual species to whole genera.</title>
        <authorList>
            <person name="Goeker M."/>
        </authorList>
    </citation>
    <scope>NUCLEOTIDE SEQUENCE [LARGE SCALE GENOMIC DNA]</scope>
    <source>
        <strain evidence="1 4">DSM 17797</strain>
    </source>
</reference>
<evidence type="ECO:0000313" key="1">
    <source>
        <dbReference type="EMBL" id="PRZ20077.1"/>
    </source>
</evidence>
<dbReference type="SUPFAM" id="SSF53335">
    <property type="entry name" value="S-adenosyl-L-methionine-dependent methyltransferases"/>
    <property type="match status" value="1"/>
</dbReference>
<reference evidence="2" key="1">
    <citation type="submission" date="2016-11" db="EMBL/GenBank/DDBJ databases">
        <authorList>
            <person name="Jaros S."/>
            <person name="Januszkiewicz K."/>
            <person name="Wedrychowicz H."/>
        </authorList>
    </citation>
    <scope>NUCLEOTIDE SEQUENCE [LARGE SCALE GENOMIC DNA]</scope>
    <source>
        <strain evidence="2">DSM 19729</strain>
    </source>
</reference>
<keyword evidence="4" id="KW-1185">Reference proteome</keyword>
<dbReference type="STRING" id="280093.SAMN05443373_10838"/>
<organism evidence="2 3">
    <name type="scientific">Flavobacterium granuli</name>
    <dbReference type="NCBI Taxonomy" id="280093"/>
    <lineage>
        <taxon>Bacteria</taxon>
        <taxon>Pseudomonadati</taxon>
        <taxon>Bacteroidota</taxon>
        <taxon>Flavobacteriia</taxon>
        <taxon>Flavobacteriales</taxon>
        <taxon>Flavobacteriaceae</taxon>
        <taxon>Flavobacterium</taxon>
    </lineage>
</organism>
<evidence type="ECO:0008006" key="5">
    <source>
        <dbReference type="Google" id="ProtNLM"/>
    </source>
</evidence>
<dbReference type="EMBL" id="PVUB01000013">
    <property type="protein sequence ID" value="PRZ20077.1"/>
    <property type="molecule type" value="Genomic_DNA"/>
</dbReference>
<protein>
    <recommendedName>
        <fullName evidence="5">Methyltransferase domain-containing protein</fullName>
    </recommendedName>
</protein>
<evidence type="ECO:0000313" key="2">
    <source>
        <dbReference type="EMBL" id="SHH14606.1"/>
    </source>
</evidence>